<comment type="subcellular location">
    <subcellularLocation>
        <location evidence="2">Chromosome</location>
    </subcellularLocation>
    <subcellularLocation>
        <location evidence="1">Nucleus</location>
    </subcellularLocation>
</comment>
<keyword evidence="5" id="KW-0227">DNA damage</keyword>
<dbReference type="GO" id="GO:0003697">
    <property type="term" value="F:single-stranded DNA binding"/>
    <property type="evidence" value="ECO:0007669"/>
    <property type="project" value="TreeGrafter"/>
</dbReference>
<reference evidence="12 13" key="1">
    <citation type="submission" date="2017-03" db="EMBL/GenBank/DDBJ databases">
        <title>Genome Survey of Euroglyphus maynei.</title>
        <authorList>
            <person name="Arlian L.G."/>
            <person name="Morgan M.S."/>
            <person name="Rider S.D."/>
        </authorList>
    </citation>
    <scope>NUCLEOTIDE SEQUENCE [LARGE SCALE GENOMIC DNA]</scope>
    <source>
        <strain evidence="12">Arlian Lab</strain>
        <tissue evidence="12">Whole body</tissue>
    </source>
</reference>
<evidence type="ECO:0000256" key="10">
    <source>
        <dbReference type="ARBA" id="ARBA00023242"/>
    </source>
</evidence>
<sequence length="369" mass="43550">MTLSKKEKGELFKSYKTELEKYRKEVETVELIRNNVDIKKQLTNELYWTGINETRKDLDEKMAKLDANEKNIENCSDEIVNIKREIDEISGQKAELDERLQNFDSIAQQMQNDYQKTKNEAEDLRSQLIKKESDVNVIKREVNIRESEIKDISKKIDYIEKNSRDCQEMNFEKRIEKLNEEMNEKKIEKNSFKSKLAELQQLKDQYDKEKVHINEEIRKNQAQMNASQSELQRLTVSDNNRLRRYGSKYAELNEQIDLLYKNRKFHRKPFGPIGEYIRLKDNADAYAVECLLKKMLYAYVVDNGNDANILKDLVSRLFTSPNDIPKKPTIIIRKFVPLHDVSRSQAISPHYKNFLQLLNIKSEDSPVAN</sequence>
<evidence type="ECO:0000256" key="2">
    <source>
        <dbReference type="ARBA" id="ARBA00004286"/>
    </source>
</evidence>
<keyword evidence="7 11" id="KW-0175">Coiled coil</keyword>
<comment type="caution">
    <text evidence="12">The sequence shown here is derived from an EMBL/GenBank/DDBJ whole genome shotgun (WGS) entry which is preliminary data.</text>
</comment>
<dbReference type="GO" id="GO:0003684">
    <property type="term" value="F:damaged DNA binding"/>
    <property type="evidence" value="ECO:0007669"/>
    <property type="project" value="TreeGrafter"/>
</dbReference>
<dbReference type="Gene3D" id="1.10.287.1490">
    <property type="match status" value="1"/>
</dbReference>
<feature type="coiled-coil region" evidence="11">
    <location>
        <begin position="12"/>
        <end position="141"/>
    </location>
</feature>
<keyword evidence="3" id="KW-0158">Chromosome</keyword>
<evidence type="ECO:0000256" key="6">
    <source>
        <dbReference type="ARBA" id="ARBA00022840"/>
    </source>
</evidence>
<evidence type="ECO:0000256" key="11">
    <source>
        <dbReference type="SAM" id="Coils"/>
    </source>
</evidence>
<keyword evidence="4" id="KW-0547">Nucleotide-binding</keyword>
<keyword evidence="9" id="KW-0234">DNA repair</keyword>
<evidence type="ECO:0000313" key="12">
    <source>
        <dbReference type="EMBL" id="OTF69084.1"/>
    </source>
</evidence>
<dbReference type="AlphaFoldDB" id="A0A1Y3AMM7"/>
<dbReference type="GO" id="GO:0005634">
    <property type="term" value="C:nucleus"/>
    <property type="evidence" value="ECO:0007669"/>
    <property type="project" value="UniProtKB-SubCell"/>
</dbReference>
<gene>
    <name evidence="12" type="ORF">BLA29_005726</name>
</gene>
<dbReference type="EMBL" id="MUJZ01072289">
    <property type="protein sequence ID" value="OTF69084.1"/>
    <property type="molecule type" value="Genomic_DNA"/>
</dbReference>
<feature type="non-terminal residue" evidence="12">
    <location>
        <position position="369"/>
    </location>
</feature>
<evidence type="ECO:0000256" key="1">
    <source>
        <dbReference type="ARBA" id="ARBA00004123"/>
    </source>
</evidence>
<proteinExistence type="predicted"/>
<keyword evidence="8" id="KW-0233">DNA recombination</keyword>
<keyword evidence="10" id="KW-0539">Nucleus</keyword>
<name>A0A1Y3AMM7_EURMA</name>
<dbReference type="PANTHER" id="PTHR19306:SF6">
    <property type="entry name" value="STRUCTURAL MAINTENANCE OF CHROMOSOMES PROTEIN 6"/>
    <property type="match status" value="1"/>
</dbReference>
<keyword evidence="13" id="KW-1185">Reference proteome</keyword>
<keyword evidence="6" id="KW-0067">ATP-binding</keyword>
<dbReference type="Proteomes" id="UP000194236">
    <property type="component" value="Unassembled WGS sequence"/>
</dbReference>
<dbReference type="OrthoDB" id="10072614at2759"/>
<evidence type="ECO:0000256" key="5">
    <source>
        <dbReference type="ARBA" id="ARBA00022763"/>
    </source>
</evidence>
<evidence type="ECO:0000256" key="4">
    <source>
        <dbReference type="ARBA" id="ARBA00022741"/>
    </source>
</evidence>
<accession>A0A1Y3AMM7</accession>
<evidence type="ECO:0000256" key="7">
    <source>
        <dbReference type="ARBA" id="ARBA00023054"/>
    </source>
</evidence>
<protein>
    <submittedName>
        <fullName evidence="12">Structural maintenance of chromosomes protein 6-like protein</fullName>
    </submittedName>
</protein>
<evidence type="ECO:0000313" key="13">
    <source>
        <dbReference type="Proteomes" id="UP000194236"/>
    </source>
</evidence>
<evidence type="ECO:0000256" key="3">
    <source>
        <dbReference type="ARBA" id="ARBA00022454"/>
    </source>
</evidence>
<dbReference type="GO" id="GO:0035861">
    <property type="term" value="C:site of double-strand break"/>
    <property type="evidence" value="ECO:0007669"/>
    <property type="project" value="TreeGrafter"/>
</dbReference>
<dbReference type="GO" id="GO:0000724">
    <property type="term" value="P:double-strand break repair via homologous recombination"/>
    <property type="evidence" value="ECO:0007669"/>
    <property type="project" value="TreeGrafter"/>
</dbReference>
<dbReference type="GO" id="GO:0030915">
    <property type="term" value="C:Smc5-Smc6 complex"/>
    <property type="evidence" value="ECO:0007669"/>
    <property type="project" value="TreeGrafter"/>
</dbReference>
<dbReference type="PANTHER" id="PTHR19306">
    <property type="entry name" value="STRUCTURAL MAINTENANCE OF CHROMOSOMES 5,6 SMC5, SMC6"/>
    <property type="match status" value="1"/>
</dbReference>
<organism evidence="12 13">
    <name type="scientific">Euroglyphus maynei</name>
    <name type="common">Mayne's house dust mite</name>
    <dbReference type="NCBI Taxonomy" id="6958"/>
    <lineage>
        <taxon>Eukaryota</taxon>
        <taxon>Metazoa</taxon>
        <taxon>Ecdysozoa</taxon>
        <taxon>Arthropoda</taxon>
        <taxon>Chelicerata</taxon>
        <taxon>Arachnida</taxon>
        <taxon>Acari</taxon>
        <taxon>Acariformes</taxon>
        <taxon>Sarcoptiformes</taxon>
        <taxon>Astigmata</taxon>
        <taxon>Psoroptidia</taxon>
        <taxon>Analgoidea</taxon>
        <taxon>Pyroglyphidae</taxon>
        <taxon>Pyroglyphinae</taxon>
        <taxon>Euroglyphus</taxon>
    </lineage>
</organism>
<dbReference type="GO" id="GO:0005524">
    <property type="term" value="F:ATP binding"/>
    <property type="evidence" value="ECO:0007669"/>
    <property type="project" value="UniProtKB-KW"/>
</dbReference>
<evidence type="ECO:0000256" key="8">
    <source>
        <dbReference type="ARBA" id="ARBA00023172"/>
    </source>
</evidence>
<evidence type="ECO:0000256" key="9">
    <source>
        <dbReference type="ARBA" id="ARBA00023204"/>
    </source>
</evidence>
<feature type="coiled-coil region" evidence="11">
    <location>
        <begin position="168"/>
        <end position="262"/>
    </location>
</feature>